<accession>A0A2W5V2Y5</accession>
<gene>
    <name evidence="1" type="ORF">DI526_17190</name>
</gene>
<proteinExistence type="predicted"/>
<comment type="caution">
    <text evidence="1">The sequence shown here is derived from an EMBL/GenBank/DDBJ whole genome shotgun (WGS) entry which is preliminary data.</text>
</comment>
<name>A0A2W5V2Y5_9CAUL</name>
<dbReference type="AlphaFoldDB" id="A0A2W5V2Y5"/>
<evidence type="ECO:0008006" key="3">
    <source>
        <dbReference type="Google" id="ProtNLM"/>
    </source>
</evidence>
<dbReference type="InterPro" id="IPR018759">
    <property type="entry name" value="BBP2_2"/>
</dbReference>
<evidence type="ECO:0000313" key="1">
    <source>
        <dbReference type="EMBL" id="PZR32243.1"/>
    </source>
</evidence>
<organism evidence="1 2">
    <name type="scientific">Caulobacter segnis</name>
    <dbReference type="NCBI Taxonomy" id="88688"/>
    <lineage>
        <taxon>Bacteria</taxon>
        <taxon>Pseudomonadati</taxon>
        <taxon>Pseudomonadota</taxon>
        <taxon>Alphaproteobacteria</taxon>
        <taxon>Caulobacterales</taxon>
        <taxon>Caulobacteraceae</taxon>
        <taxon>Caulobacter</taxon>
    </lineage>
</organism>
<dbReference type="Pfam" id="PF10082">
    <property type="entry name" value="BBP2_2"/>
    <property type="match status" value="1"/>
</dbReference>
<sequence length="428" mass="46738">MIAGGALLFSGACASAQTALQESADVNPSVLARVGGFSRDRNVGVLERPRPQYATAGIRVGGFQLLPAIVGRAEHTDNLYATSRDEVSDTIFHIQPAVLFQSDWSSHYVAAFGNAHWRLHADNSSEDTTEWLVGVKGRLDIRRDAVAAAGASYEQQVEPRSSTGSPAGAASPVKYKLARFNTGAVKNFNRLRVTGKIAVQDFVYDNVRSVTGGEIYQKDRSNTQVVGTARAEYAISPAASMFVEVSADNRNFRKPQPGFVERDSSGYEVTVGANFEYRLLRGEARIGRIEQNYDDAAFGDVKGLSVNGRVTYYITPLTNISLNTARSVEDAAITGAGGYLMTSNTVRLDHELLRNLVLNAEAGYQTDDYRGIDRNDKEKRLAVGATYLLTRAVAVRGRFERLKVDSSGVSARPSFDDNRAVMSLYYQF</sequence>
<reference evidence="1 2" key="1">
    <citation type="submission" date="2017-08" db="EMBL/GenBank/DDBJ databases">
        <title>Infants hospitalized years apart are colonized by the same room-sourced microbial strains.</title>
        <authorList>
            <person name="Brooks B."/>
            <person name="Olm M.R."/>
            <person name="Firek B.A."/>
            <person name="Baker R."/>
            <person name="Thomas B.C."/>
            <person name="Morowitz M.J."/>
            <person name="Banfield J.F."/>
        </authorList>
    </citation>
    <scope>NUCLEOTIDE SEQUENCE [LARGE SCALE GENOMIC DNA]</scope>
    <source>
        <strain evidence="1">S2_003_000_R2_4</strain>
    </source>
</reference>
<dbReference type="Proteomes" id="UP000249393">
    <property type="component" value="Unassembled WGS sequence"/>
</dbReference>
<evidence type="ECO:0000313" key="2">
    <source>
        <dbReference type="Proteomes" id="UP000249393"/>
    </source>
</evidence>
<dbReference type="EMBL" id="QFQZ01000065">
    <property type="protein sequence ID" value="PZR32243.1"/>
    <property type="molecule type" value="Genomic_DNA"/>
</dbReference>
<protein>
    <recommendedName>
        <fullName evidence="3">Outer membrane beta-barrel protein</fullName>
    </recommendedName>
</protein>